<dbReference type="RefSeq" id="WP_128221949.1">
    <property type="nucleotide sequence ID" value="NZ_CP034929.1"/>
</dbReference>
<gene>
    <name evidence="2" type="ORF">ACFPWU_14940</name>
</gene>
<evidence type="ECO:0000313" key="3">
    <source>
        <dbReference type="Proteomes" id="UP001596098"/>
    </source>
</evidence>
<dbReference type="Proteomes" id="UP001596098">
    <property type="component" value="Unassembled WGS sequence"/>
</dbReference>
<reference evidence="3" key="1">
    <citation type="journal article" date="2019" name="Int. J. Syst. Evol. Microbiol.">
        <title>The Global Catalogue of Microorganisms (GCM) 10K type strain sequencing project: providing services to taxonomists for standard genome sequencing and annotation.</title>
        <authorList>
            <consortium name="The Broad Institute Genomics Platform"/>
            <consortium name="The Broad Institute Genome Sequencing Center for Infectious Disease"/>
            <person name="Wu L."/>
            <person name="Ma J."/>
        </authorList>
    </citation>
    <scope>NUCLEOTIDE SEQUENCE [LARGE SCALE GENOMIC DNA]</scope>
    <source>
        <strain evidence="3">DFY28</strain>
    </source>
</reference>
<protein>
    <submittedName>
        <fullName evidence="2">Uncharacterized protein</fullName>
    </submittedName>
</protein>
<dbReference type="EMBL" id="JBHSQI010000009">
    <property type="protein sequence ID" value="MFC6154961.1"/>
    <property type="molecule type" value="Genomic_DNA"/>
</dbReference>
<evidence type="ECO:0000256" key="1">
    <source>
        <dbReference type="SAM" id="SignalP"/>
    </source>
</evidence>
<evidence type="ECO:0000313" key="2">
    <source>
        <dbReference type="EMBL" id="MFC6154961.1"/>
    </source>
</evidence>
<accession>A0ABW1QZI9</accession>
<sequence length="295" mass="31594">MRTSRAVRLAAVAALLALAAGCSGNAADDGTPLDVNDAPAVTSKEQIVLPFDAYSLSTEQDRLNLQAISMLLSQCGEKYGVPVQVPVGQNPALEELNARRYGIIDGRRAQTHGYRPELSSAETAPRNGWDPTPLQQAVLTGDVTGVTGADLSAVPVGGCYAEVNAQLGGDEPSLVQDLGAGIYAEAEQDERVQTTWQEWSDCMEEKGYEYSSPWEPNNADWPTEVSGDEVRTAVDDVECRERTNLVGVWMAVETALQREAVERNPEGFSAAKEWHETRVRSVSEALGATGGAGRG</sequence>
<keyword evidence="3" id="KW-1185">Reference proteome</keyword>
<keyword evidence="1" id="KW-0732">Signal</keyword>
<feature type="signal peptide" evidence="1">
    <location>
        <begin position="1"/>
        <end position="26"/>
    </location>
</feature>
<comment type="caution">
    <text evidence="2">The sequence shown here is derived from an EMBL/GenBank/DDBJ whole genome shotgun (WGS) entry which is preliminary data.</text>
</comment>
<proteinExistence type="predicted"/>
<dbReference type="PROSITE" id="PS51257">
    <property type="entry name" value="PROKAR_LIPOPROTEIN"/>
    <property type="match status" value="1"/>
</dbReference>
<feature type="chain" id="PRO_5046596530" evidence="1">
    <location>
        <begin position="27"/>
        <end position="295"/>
    </location>
</feature>
<name>A0ABW1QZI9_9ACTN</name>
<organism evidence="2 3">
    <name type="scientific">Nocardioides yefusunii</name>
    <dbReference type="NCBI Taxonomy" id="2500546"/>
    <lineage>
        <taxon>Bacteria</taxon>
        <taxon>Bacillati</taxon>
        <taxon>Actinomycetota</taxon>
        <taxon>Actinomycetes</taxon>
        <taxon>Propionibacteriales</taxon>
        <taxon>Nocardioidaceae</taxon>
        <taxon>Nocardioides</taxon>
    </lineage>
</organism>